<name>A0A178MIS3_9PROT</name>
<sequence length="138" mass="14863">MRRVSAALVVVALGAVPALAADPARDAIVAAYAAQAKQQDAGFSGFSAARGEALYRLRHTVNPEIASCSTCHTDDPTKPGRHAKTGRVIEPVAVSANPKRFVEADKVEERFMRDCKSIFGRVCTATEKGDYLTFLINR</sequence>
<keyword evidence="2 4" id="KW-0479">Metal-binding</keyword>
<evidence type="ECO:0000313" key="7">
    <source>
        <dbReference type="EMBL" id="OAN48550.1"/>
    </source>
</evidence>
<evidence type="ECO:0000256" key="1">
    <source>
        <dbReference type="ARBA" id="ARBA00022617"/>
    </source>
</evidence>
<accession>A0A178MIS3</accession>
<dbReference type="EMBL" id="LWQU01000160">
    <property type="protein sequence ID" value="OAN48550.1"/>
    <property type="molecule type" value="Genomic_DNA"/>
</dbReference>
<dbReference type="PROSITE" id="PS51007">
    <property type="entry name" value="CYTC"/>
    <property type="match status" value="1"/>
</dbReference>
<keyword evidence="5" id="KW-0732">Signal</keyword>
<dbReference type="STRING" id="1437059.A6A05_15095"/>
<evidence type="ECO:0000256" key="2">
    <source>
        <dbReference type="ARBA" id="ARBA00022723"/>
    </source>
</evidence>
<organism evidence="7 8">
    <name type="scientific">Magnetospirillum moscoviense</name>
    <dbReference type="NCBI Taxonomy" id="1437059"/>
    <lineage>
        <taxon>Bacteria</taxon>
        <taxon>Pseudomonadati</taxon>
        <taxon>Pseudomonadota</taxon>
        <taxon>Alphaproteobacteria</taxon>
        <taxon>Rhodospirillales</taxon>
        <taxon>Rhodospirillaceae</taxon>
        <taxon>Magnetospirillum</taxon>
    </lineage>
</organism>
<dbReference type="Proteomes" id="UP000078543">
    <property type="component" value="Unassembled WGS sequence"/>
</dbReference>
<dbReference type="SUPFAM" id="SSF46626">
    <property type="entry name" value="Cytochrome c"/>
    <property type="match status" value="1"/>
</dbReference>
<evidence type="ECO:0000313" key="8">
    <source>
        <dbReference type="Proteomes" id="UP000078543"/>
    </source>
</evidence>
<feature type="domain" description="Cytochrome c" evidence="6">
    <location>
        <begin position="46"/>
        <end position="138"/>
    </location>
</feature>
<reference evidence="7 8" key="1">
    <citation type="submission" date="2016-04" db="EMBL/GenBank/DDBJ databases">
        <title>Draft genome sequence of freshwater magnetotactic bacteria Magnetospirillum marisnigri SP-1 and Magnetospirillum moscoviense BB-1.</title>
        <authorList>
            <person name="Koziaeva V."/>
            <person name="Dziuba M.V."/>
            <person name="Ivanov T.M."/>
            <person name="Kuznetsov B."/>
            <person name="Grouzdev D.S."/>
        </authorList>
    </citation>
    <scope>NUCLEOTIDE SEQUENCE [LARGE SCALE GENOMIC DNA]</scope>
    <source>
        <strain evidence="7 8">BB-1</strain>
    </source>
</reference>
<dbReference type="AlphaFoldDB" id="A0A178MIS3"/>
<evidence type="ECO:0000256" key="3">
    <source>
        <dbReference type="ARBA" id="ARBA00023004"/>
    </source>
</evidence>
<dbReference type="Gene3D" id="1.10.760.10">
    <property type="entry name" value="Cytochrome c-like domain"/>
    <property type="match status" value="1"/>
</dbReference>
<feature type="signal peptide" evidence="5">
    <location>
        <begin position="1"/>
        <end position="20"/>
    </location>
</feature>
<dbReference type="GO" id="GO:0009055">
    <property type="term" value="F:electron transfer activity"/>
    <property type="evidence" value="ECO:0007669"/>
    <property type="project" value="InterPro"/>
</dbReference>
<dbReference type="InterPro" id="IPR015170">
    <property type="entry name" value="DUF1924_SHP"/>
</dbReference>
<dbReference type="InterPro" id="IPR009056">
    <property type="entry name" value="Cyt_c-like_dom"/>
</dbReference>
<evidence type="ECO:0000256" key="5">
    <source>
        <dbReference type="SAM" id="SignalP"/>
    </source>
</evidence>
<keyword evidence="8" id="KW-1185">Reference proteome</keyword>
<keyword evidence="3 4" id="KW-0408">Iron</keyword>
<keyword evidence="1 4" id="KW-0349">Heme</keyword>
<protein>
    <recommendedName>
        <fullName evidence="6">Cytochrome c domain-containing protein</fullName>
    </recommendedName>
</protein>
<dbReference type="InterPro" id="IPR036909">
    <property type="entry name" value="Cyt_c-like_dom_sf"/>
</dbReference>
<comment type="caution">
    <text evidence="7">The sequence shown here is derived from an EMBL/GenBank/DDBJ whole genome shotgun (WGS) entry which is preliminary data.</text>
</comment>
<dbReference type="GO" id="GO:0020037">
    <property type="term" value="F:heme binding"/>
    <property type="evidence" value="ECO:0007669"/>
    <property type="project" value="InterPro"/>
</dbReference>
<evidence type="ECO:0000259" key="6">
    <source>
        <dbReference type="PROSITE" id="PS51007"/>
    </source>
</evidence>
<proteinExistence type="predicted"/>
<gene>
    <name evidence="7" type="ORF">A6A05_15095</name>
</gene>
<dbReference type="GO" id="GO:0046872">
    <property type="term" value="F:metal ion binding"/>
    <property type="evidence" value="ECO:0007669"/>
    <property type="project" value="UniProtKB-KW"/>
</dbReference>
<evidence type="ECO:0000256" key="4">
    <source>
        <dbReference type="PROSITE-ProRule" id="PRU00433"/>
    </source>
</evidence>
<dbReference type="Pfam" id="PF09086">
    <property type="entry name" value="DUF1924"/>
    <property type="match status" value="1"/>
</dbReference>
<feature type="chain" id="PRO_5008091985" description="Cytochrome c domain-containing protein" evidence="5">
    <location>
        <begin position="21"/>
        <end position="138"/>
    </location>
</feature>